<feature type="non-terminal residue" evidence="2">
    <location>
        <position position="1"/>
    </location>
</feature>
<feature type="region of interest" description="Disordered" evidence="1">
    <location>
        <begin position="1"/>
        <end position="41"/>
    </location>
</feature>
<protein>
    <submittedName>
        <fullName evidence="2">NMNAT1 isoform 1</fullName>
    </submittedName>
</protein>
<evidence type="ECO:0000256" key="1">
    <source>
        <dbReference type="SAM" id="MobiDB-lite"/>
    </source>
</evidence>
<dbReference type="EMBL" id="NBAG03000330">
    <property type="protein sequence ID" value="PNI39789.1"/>
    <property type="molecule type" value="Genomic_DNA"/>
</dbReference>
<name>A0A2J8KXP0_PANTR</name>
<proteinExistence type="predicted"/>
<comment type="caution">
    <text evidence="2">The sequence shown here is derived from an EMBL/GenBank/DDBJ whole genome shotgun (WGS) entry which is preliminary data.</text>
</comment>
<sequence length="41" mass="4697">ASDCDHQQNSPTLERPGRKRKWTETQDSSQKKSLEPKTKGL</sequence>
<feature type="compositionally biased region" description="Basic and acidic residues" evidence="1">
    <location>
        <begin position="29"/>
        <end position="41"/>
    </location>
</feature>
<dbReference type="Proteomes" id="UP000236370">
    <property type="component" value="Unassembled WGS sequence"/>
</dbReference>
<organism evidence="2 3">
    <name type="scientific">Pan troglodytes</name>
    <name type="common">Chimpanzee</name>
    <dbReference type="NCBI Taxonomy" id="9598"/>
    <lineage>
        <taxon>Eukaryota</taxon>
        <taxon>Metazoa</taxon>
        <taxon>Chordata</taxon>
        <taxon>Craniata</taxon>
        <taxon>Vertebrata</taxon>
        <taxon>Euteleostomi</taxon>
        <taxon>Mammalia</taxon>
        <taxon>Eutheria</taxon>
        <taxon>Euarchontoglires</taxon>
        <taxon>Primates</taxon>
        <taxon>Haplorrhini</taxon>
        <taxon>Catarrhini</taxon>
        <taxon>Hominidae</taxon>
        <taxon>Pan</taxon>
    </lineage>
</organism>
<evidence type="ECO:0000313" key="2">
    <source>
        <dbReference type="EMBL" id="PNI39789.1"/>
    </source>
</evidence>
<dbReference type="AlphaFoldDB" id="A0A2J8KXP0"/>
<gene>
    <name evidence="2" type="ORF">CK820_G0035012</name>
</gene>
<evidence type="ECO:0000313" key="3">
    <source>
        <dbReference type="Proteomes" id="UP000236370"/>
    </source>
</evidence>
<reference evidence="2 3" key="1">
    <citation type="submission" date="2017-12" db="EMBL/GenBank/DDBJ databases">
        <title>High-resolution comparative analysis of great ape genomes.</title>
        <authorList>
            <person name="Pollen A."/>
            <person name="Hastie A."/>
            <person name="Hormozdiari F."/>
            <person name="Dougherty M."/>
            <person name="Liu R."/>
            <person name="Chaisson M."/>
            <person name="Hoppe E."/>
            <person name="Hill C."/>
            <person name="Pang A."/>
            <person name="Hillier L."/>
            <person name="Baker C."/>
            <person name="Armstrong J."/>
            <person name="Shendure J."/>
            <person name="Paten B."/>
            <person name="Wilson R."/>
            <person name="Chao H."/>
            <person name="Schneider V."/>
            <person name="Ventura M."/>
            <person name="Kronenberg Z."/>
            <person name="Murali S."/>
            <person name="Gordon D."/>
            <person name="Cantsilieris S."/>
            <person name="Munson K."/>
            <person name="Nelson B."/>
            <person name="Raja A."/>
            <person name="Underwood J."/>
            <person name="Diekhans M."/>
            <person name="Fiddes I."/>
            <person name="Haussler D."/>
            <person name="Eichler E."/>
        </authorList>
    </citation>
    <scope>NUCLEOTIDE SEQUENCE [LARGE SCALE GENOMIC DNA]</scope>
    <source>
        <strain evidence="2">Yerkes chimp pedigree #C0471</strain>
    </source>
</reference>
<accession>A0A2J8KXP0</accession>